<feature type="transmembrane region" description="Helical" evidence="1">
    <location>
        <begin position="353"/>
        <end position="372"/>
    </location>
</feature>
<reference evidence="2" key="1">
    <citation type="submission" date="2022-09" db="EMBL/GenBank/DDBJ databases">
        <title>Diversity of Dellaglioa algida.</title>
        <authorList>
            <person name="Matthias E."/>
            <person name="Werum V."/>
        </authorList>
    </citation>
    <scope>NUCLEOTIDE SEQUENCE</scope>
    <source>
        <strain evidence="2">TMW 2.2523</strain>
    </source>
</reference>
<feature type="transmembrane region" description="Helical" evidence="1">
    <location>
        <begin position="84"/>
        <end position="106"/>
    </location>
</feature>
<name>A0ABT4JMK5_9LACO</name>
<feature type="transmembrane region" description="Helical" evidence="1">
    <location>
        <begin position="194"/>
        <end position="215"/>
    </location>
</feature>
<dbReference type="EMBL" id="JANXLI010000003">
    <property type="protein sequence ID" value="MCZ2491590.1"/>
    <property type="molecule type" value="Genomic_DNA"/>
</dbReference>
<keyword evidence="1" id="KW-0812">Transmembrane</keyword>
<organism evidence="2 3">
    <name type="scientific">Dellaglioa carnosa</name>
    <dbReference type="NCBI Taxonomy" id="2995136"/>
    <lineage>
        <taxon>Bacteria</taxon>
        <taxon>Bacillati</taxon>
        <taxon>Bacillota</taxon>
        <taxon>Bacilli</taxon>
        <taxon>Lactobacillales</taxon>
        <taxon>Lactobacillaceae</taxon>
        <taxon>Dellaglioa</taxon>
    </lineage>
</organism>
<feature type="transmembrane region" description="Helical" evidence="1">
    <location>
        <begin position="45"/>
        <end position="63"/>
    </location>
</feature>
<dbReference type="Proteomes" id="UP001081467">
    <property type="component" value="Unassembled WGS sequence"/>
</dbReference>
<dbReference type="Pfam" id="PF01901">
    <property type="entry name" value="O_anti_polymase"/>
    <property type="match status" value="1"/>
</dbReference>
<comment type="caution">
    <text evidence="2">The sequence shown here is derived from an EMBL/GenBank/DDBJ whole genome shotgun (WGS) entry which is preliminary data.</text>
</comment>
<dbReference type="InterPro" id="IPR002760">
    <property type="entry name" value="O_anti_polymase"/>
</dbReference>
<feature type="transmembrane region" description="Helical" evidence="1">
    <location>
        <begin position="312"/>
        <end position="333"/>
    </location>
</feature>
<evidence type="ECO:0000256" key="1">
    <source>
        <dbReference type="SAM" id="Phobius"/>
    </source>
</evidence>
<keyword evidence="3" id="KW-1185">Reference proteome</keyword>
<protein>
    <submittedName>
        <fullName evidence="2">Oligosaccharide repeat unit polymerase</fullName>
    </submittedName>
</protein>
<feature type="transmembrane region" description="Helical" evidence="1">
    <location>
        <begin position="20"/>
        <end position="39"/>
    </location>
</feature>
<keyword evidence="1" id="KW-0472">Membrane</keyword>
<dbReference type="RefSeq" id="WP_269024054.1">
    <property type="nucleotide sequence ID" value="NZ_JANXKW010000003.1"/>
</dbReference>
<gene>
    <name evidence="2" type="ORF">N0K80_05395</name>
</gene>
<evidence type="ECO:0000313" key="3">
    <source>
        <dbReference type="Proteomes" id="UP001081467"/>
    </source>
</evidence>
<keyword evidence="1" id="KW-1133">Transmembrane helix</keyword>
<dbReference type="NCBIfam" id="TIGR04370">
    <property type="entry name" value="glyco_rpt_poly"/>
    <property type="match status" value="1"/>
</dbReference>
<proteinExistence type="predicted"/>
<evidence type="ECO:0000313" key="2">
    <source>
        <dbReference type="EMBL" id="MCZ2491590.1"/>
    </source>
</evidence>
<feature type="transmembrane region" description="Helical" evidence="1">
    <location>
        <begin position="121"/>
        <end position="142"/>
    </location>
</feature>
<feature type="transmembrane region" description="Helical" evidence="1">
    <location>
        <begin position="154"/>
        <end position="182"/>
    </location>
</feature>
<sequence>MIVIGLLIVRNNKINIANPLFVYSSIWGVMALTVFFHVFSKFTKINNEFIIMMGISYLMFLIGSMMFKKIKMKPKKNIYNFNKMYLSGIILFVIIMISFIITWYIIGPPPLLGGNVNRVDYYIGAVEMFFLFIFPLWYVCLFQISNGFKVKQNMILVFFSLMIVILKGNKFPIIIFLLYVAFFIQIYKKIKVKHILIGVTSVLLVFYLSSSLYGANSQLMGYKANITGFTFQKGSYILLDPLLYLSNNIYNLNRFLQSGFHQYTMGFSGLEGIMKVLHIDSISLDSVMNGEQYWKANLQYSWLTTGTYLKSAYIDFGILGLFAIPFLLGSISTVYYTEVKNNNDAKNNNLTRLFIYINLFVFLCLSFFTNYFSKTEIVPNIIIIFIIDMYSKTKGVRNDT</sequence>
<accession>A0ABT4JMK5</accession>